<keyword evidence="2" id="KW-1185">Reference proteome</keyword>
<reference evidence="2" key="1">
    <citation type="journal article" date="2010" name="Environ. Microbiol.">
        <title>The genome of Syntrophomonas wolfei: new insights into syntrophic metabolism and biohydrogen production.</title>
        <authorList>
            <person name="Sieber J.R."/>
            <person name="Sims D.R."/>
            <person name="Han C."/>
            <person name="Kim E."/>
            <person name="Lykidis A."/>
            <person name="Lapidus A.L."/>
            <person name="McDonnald E."/>
            <person name="Rohlin L."/>
            <person name="Culley D.E."/>
            <person name="Gunsalus R."/>
            <person name="McInerney M.J."/>
        </authorList>
    </citation>
    <scope>NUCLEOTIDE SEQUENCE [LARGE SCALE GENOMIC DNA]</scope>
    <source>
        <strain evidence="2">DSM 2245B / Goettingen</strain>
    </source>
</reference>
<accession>Q0AXF0</accession>
<protein>
    <submittedName>
        <fullName evidence="1">Uncharacterized protein</fullName>
    </submittedName>
</protein>
<name>Q0AXF0_SYNWW</name>
<evidence type="ECO:0000313" key="1">
    <source>
        <dbReference type="EMBL" id="ABI68604.1"/>
    </source>
</evidence>
<organism evidence="1 2">
    <name type="scientific">Syntrophomonas wolfei subsp. wolfei (strain DSM 2245B / Goettingen)</name>
    <dbReference type="NCBI Taxonomy" id="335541"/>
    <lineage>
        <taxon>Bacteria</taxon>
        <taxon>Bacillati</taxon>
        <taxon>Bacillota</taxon>
        <taxon>Clostridia</taxon>
        <taxon>Eubacteriales</taxon>
        <taxon>Syntrophomonadaceae</taxon>
        <taxon>Syntrophomonas</taxon>
    </lineage>
</organism>
<dbReference type="AlphaFoldDB" id="Q0AXF0"/>
<sequence length="74" mass="8959">MKRAYYGEPVSNFLRRDENFILGELAKNNQFALEDLQRNTWIEEIRILKRKLSVFEGGYPRIPWLHLWLSHNNI</sequence>
<dbReference type="KEGG" id="swo:Swol_1296"/>
<dbReference type="RefSeq" id="WP_011640704.1">
    <property type="nucleotide sequence ID" value="NC_008346.1"/>
</dbReference>
<dbReference type="HOGENOM" id="CLU_2686544_0_0_9"/>
<dbReference type="Proteomes" id="UP000001968">
    <property type="component" value="Chromosome"/>
</dbReference>
<dbReference type="EMBL" id="CP000448">
    <property type="protein sequence ID" value="ABI68604.1"/>
    <property type="molecule type" value="Genomic_DNA"/>
</dbReference>
<proteinExistence type="predicted"/>
<gene>
    <name evidence="1" type="ordered locus">Swol_1296</name>
</gene>
<dbReference type="OrthoDB" id="3193269at2"/>
<evidence type="ECO:0000313" key="2">
    <source>
        <dbReference type="Proteomes" id="UP000001968"/>
    </source>
</evidence>